<organism evidence="1 2">
    <name type="scientific">Rickettsia canadensis (strain McKiel)</name>
    <dbReference type="NCBI Taxonomy" id="293613"/>
    <lineage>
        <taxon>Bacteria</taxon>
        <taxon>Pseudomonadati</taxon>
        <taxon>Pseudomonadota</taxon>
        <taxon>Alphaproteobacteria</taxon>
        <taxon>Rickettsiales</taxon>
        <taxon>Rickettsiaceae</taxon>
        <taxon>Rickettsieae</taxon>
        <taxon>Rickettsia</taxon>
        <taxon>belli group</taxon>
    </lineage>
</organism>
<evidence type="ECO:0000313" key="2">
    <source>
        <dbReference type="Proteomes" id="UP000007056"/>
    </source>
</evidence>
<name>A8EYN8_RICCK</name>
<evidence type="ECO:0000313" key="1">
    <source>
        <dbReference type="EMBL" id="ABV73471.1"/>
    </source>
</evidence>
<gene>
    <name evidence="1" type="ordered locus">A1E_02635</name>
</gene>
<dbReference type="HOGENOM" id="CLU_2525394_0_0_5"/>
<reference evidence="2" key="1">
    <citation type="submission" date="2007-09" db="EMBL/GenBank/DDBJ databases">
        <title>Complete genome sequence of Rickettsia canadensis.</title>
        <authorList>
            <person name="Madan A."/>
            <person name="Fahey J."/>
            <person name="Helton E."/>
            <person name="Ketteman M."/>
            <person name="Madan A."/>
            <person name="Rodrigues S."/>
            <person name="Sanchez A."/>
            <person name="Whiting M."/>
            <person name="Dasch G."/>
            <person name="Eremeeva M."/>
        </authorList>
    </citation>
    <scope>NUCLEOTIDE SEQUENCE [LARGE SCALE GENOMIC DNA]</scope>
    <source>
        <strain evidence="2">McKiel</strain>
    </source>
</reference>
<accession>A8EYN8</accession>
<proteinExistence type="predicted"/>
<dbReference type="EMBL" id="CP000409">
    <property type="protein sequence ID" value="ABV73471.1"/>
    <property type="molecule type" value="Genomic_DNA"/>
</dbReference>
<dbReference type="AlphaFoldDB" id="A8EYN8"/>
<sequence length="84" mass="9537">MPQQHVGPTRIRSIINAISEQNKICRLAHLEIIKGTDGVLDCIIHHQAIFTKLDIEKAVKEMLAEAEKSKLIREVLNSDRLIKL</sequence>
<dbReference type="eggNOG" id="COG0507">
    <property type="taxonomic scope" value="Bacteria"/>
</dbReference>
<protein>
    <submittedName>
        <fullName evidence="1">Conjugal transfer protein TraA</fullName>
    </submittedName>
</protein>
<dbReference type="STRING" id="293613.A1E_02635"/>
<dbReference type="Proteomes" id="UP000007056">
    <property type="component" value="Chromosome"/>
</dbReference>
<dbReference type="KEGG" id="rcm:A1E_02635"/>